<feature type="region of interest" description="Disordered" evidence="1">
    <location>
        <begin position="190"/>
        <end position="280"/>
    </location>
</feature>
<gene>
    <name evidence="2" type="ORF">Acr_00g0049170</name>
</gene>
<dbReference type="Proteomes" id="UP000585474">
    <property type="component" value="Unassembled WGS sequence"/>
</dbReference>
<evidence type="ECO:0000313" key="3">
    <source>
        <dbReference type="Proteomes" id="UP000585474"/>
    </source>
</evidence>
<keyword evidence="3" id="KW-1185">Reference proteome</keyword>
<reference evidence="3" key="1">
    <citation type="submission" date="2019-07" db="EMBL/GenBank/DDBJ databases">
        <title>De Novo Assembly of kiwifruit Actinidia rufa.</title>
        <authorList>
            <person name="Sugita-Konishi S."/>
            <person name="Sato K."/>
            <person name="Mori E."/>
            <person name="Abe Y."/>
            <person name="Kisaki G."/>
            <person name="Hamano K."/>
            <person name="Suezawa K."/>
            <person name="Otani M."/>
            <person name="Fukuda T."/>
            <person name="Manabe T."/>
            <person name="Gomi K."/>
            <person name="Tabuchi M."/>
            <person name="Akimitsu K."/>
            <person name="Kataoka I."/>
        </authorList>
    </citation>
    <scope>NUCLEOTIDE SEQUENCE [LARGE SCALE GENOMIC DNA]</scope>
    <source>
        <strain evidence="3">cv. Fuchu</strain>
    </source>
</reference>
<evidence type="ECO:0000256" key="1">
    <source>
        <dbReference type="SAM" id="MobiDB-lite"/>
    </source>
</evidence>
<proteinExistence type="predicted"/>
<comment type="caution">
    <text evidence="2">The sequence shown here is derived from an EMBL/GenBank/DDBJ whole genome shotgun (WGS) entry which is preliminary data.</text>
</comment>
<feature type="compositionally biased region" description="Low complexity" evidence="1">
    <location>
        <begin position="154"/>
        <end position="166"/>
    </location>
</feature>
<organism evidence="2 3">
    <name type="scientific">Actinidia rufa</name>
    <dbReference type="NCBI Taxonomy" id="165716"/>
    <lineage>
        <taxon>Eukaryota</taxon>
        <taxon>Viridiplantae</taxon>
        <taxon>Streptophyta</taxon>
        <taxon>Embryophyta</taxon>
        <taxon>Tracheophyta</taxon>
        <taxon>Spermatophyta</taxon>
        <taxon>Magnoliopsida</taxon>
        <taxon>eudicotyledons</taxon>
        <taxon>Gunneridae</taxon>
        <taxon>Pentapetalae</taxon>
        <taxon>asterids</taxon>
        <taxon>Ericales</taxon>
        <taxon>Actinidiaceae</taxon>
        <taxon>Actinidia</taxon>
    </lineage>
</organism>
<name>A0A7J0DKD1_9ERIC</name>
<feature type="region of interest" description="Disordered" evidence="1">
    <location>
        <begin position="118"/>
        <end position="166"/>
    </location>
</feature>
<dbReference type="AlphaFoldDB" id="A0A7J0DKD1"/>
<protein>
    <submittedName>
        <fullName evidence="2">Uncharacterized protein</fullName>
    </submittedName>
</protein>
<dbReference type="EMBL" id="BJWL01000270">
    <property type="protein sequence ID" value="GFS37009.1"/>
    <property type="molecule type" value="Genomic_DNA"/>
</dbReference>
<feature type="compositionally biased region" description="Pro residues" evidence="1">
    <location>
        <begin position="243"/>
        <end position="261"/>
    </location>
</feature>
<accession>A0A7J0DKD1</accession>
<evidence type="ECO:0000313" key="2">
    <source>
        <dbReference type="EMBL" id="GFS37009.1"/>
    </source>
</evidence>
<sequence>MSVPRQHPCHINATLAHLPHQRLLGWPNRKYPSLSPSSLTTPTIISGPQPCSISFELGNFGNTSPAMPNHPIFSRPMMMMMLYISNIILNLKTGTVSTPRLSPDFQILQSHPSIRSLLHSRLPRKRDTHSYEDYRSLSKSKRKGYHNRQTAVVTDSSGTSPNSSSSTLIAADVETIVTQVLSRTNLHSSALSTTLGSPPSPNLPSRIMDVPNASPPAAPSSVPYKLKQSKNPPPLSLYKLDLPPRPTSSPPPASSPPPPVTPAVDSLPPETPAPSISSRI</sequence>